<comment type="similarity">
    <text evidence="1">Belongs to the sigma-70 factor family. ECF subfamily.</text>
</comment>
<dbReference type="OrthoDB" id="252653at2"/>
<protein>
    <submittedName>
        <fullName evidence="9">RNA polymerase sigma factor</fullName>
    </submittedName>
</protein>
<evidence type="ECO:0000256" key="2">
    <source>
        <dbReference type="ARBA" id="ARBA00023015"/>
    </source>
</evidence>
<feature type="region of interest" description="Disordered" evidence="6">
    <location>
        <begin position="70"/>
        <end position="93"/>
    </location>
</feature>
<proteinExistence type="inferred from homology"/>
<evidence type="ECO:0000256" key="4">
    <source>
        <dbReference type="ARBA" id="ARBA00023125"/>
    </source>
</evidence>
<feature type="compositionally biased region" description="Basic and acidic residues" evidence="6">
    <location>
        <begin position="74"/>
        <end position="84"/>
    </location>
</feature>
<keyword evidence="5" id="KW-0804">Transcription</keyword>
<dbReference type="RefSeq" id="WP_145194265.1">
    <property type="nucleotide sequence ID" value="NZ_CP036434.1"/>
</dbReference>
<dbReference type="GO" id="GO:0006352">
    <property type="term" value="P:DNA-templated transcription initiation"/>
    <property type="evidence" value="ECO:0007669"/>
    <property type="project" value="InterPro"/>
</dbReference>
<evidence type="ECO:0000256" key="1">
    <source>
        <dbReference type="ARBA" id="ARBA00010641"/>
    </source>
</evidence>
<evidence type="ECO:0000256" key="6">
    <source>
        <dbReference type="SAM" id="MobiDB-lite"/>
    </source>
</evidence>
<dbReference type="Proteomes" id="UP000320390">
    <property type="component" value="Chromosome"/>
</dbReference>
<dbReference type="GO" id="GO:0016987">
    <property type="term" value="F:sigma factor activity"/>
    <property type="evidence" value="ECO:0007669"/>
    <property type="project" value="UniProtKB-KW"/>
</dbReference>
<feature type="domain" description="RNA polymerase sigma-70 region 2" evidence="7">
    <location>
        <begin position="16"/>
        <end position="73"/>
    </location>
</feature>
<dbReference type="Pfam" id="PF04542">
    <property type="entry name" value="Sigma70_r2"/>
    <property type="match status" value="1"/>
</dbReference>
<dbReference type="Gene3D" id="1.10.1740.10">
    <property type="match status" value="1"/>
</dbReference>
<dbReference type="SUPFAM" id="SSF88659">
    <property type="entry name" value="Sigma3 and sigma4 domains of RNA polymerase sigma factors"/>
    <property type="match status" value="1"/>
</dbReference>
<evidence type="ECO:0000313" key="9">
    <source>
        <dbReference type="EMBL" id="QDV04822.1"/>
    </source>
</evidence>
<keyword evidence="4" id="KW-0238">DNA-binding</keyword>
<accession>A0A518EL72</accession>
<dbReference type="SUPFAM" id="SSF88946">
    <property type="entry name" value="Sigma2 domain of RNA polymerase sigma factors"/>
    <property type="match status" value="1"/>
</dbReference>
<keyword evidence="3" id="KW-0731">Sigma factor</keyword>
<dbReference type="InterPro" id="IPR007627">
    <property type="entry name" value="RNA_pol_sigma70_r2"/>
</dbReference>
<reference evidence="9 10" key="1">
    <citation type="submission" date="2019-02" db="EMBL/GenBank/DDBJ databases">
        <title>Deep-cultivation of Planctomycetes and their phenomic and genomic characterization uncovers novel biology.</title>
        <authorList>
            <person name="Wiegand S."/>
            <person name="Jogler M."/>
            <person name="Boedeker C."/>
            <person name="Pinto D."/>
            <person name="Vollmers J."/>
            <person name="Rivas-Marin E."/>
            <person name="Kohn T."/>
            <person name="Peeters S.H."/>
            <person name="Heuer A."/>
            <person name="Rast P."/>
            <person name="Oberbeckmann S."/>
            <person name="Bunk B."/>
            <person name="Jeske O."/>
            <person name="Meyerdierks A."/>
            <person name="Storesund J.E."/>
            <person name="Kallscheuer N."/>
            <person name="Luecker S."/>
            <person name="Lage O.M."/>
            <person name="Pohl T."/>
            <person name="Merkel B.J."/>
            <person name="Hornburger P."/>
            <person name="Mueller R.-W."/>
            <person name="Bruemmer F."/>
            <person name="Labrenz M."/>
            <person name="Spormann A.M."/>
            <person name="Op den Camp H."/>
            <person name="Overmann J."/>
            <person name="Amann R."/>
            <person name="Jetten M.S.M."/>
            <person name="Mascher T."/>
            <person name="Medema M.H."/>
            <person name="Devos D.P."/>
            <person name="Kaster A.-K."/>
            <person name="Ovreas L."/>
            <person name="Rohde M."/>
            <person name="Galperin M.Y."/>
            <person name="Jogler C."/>
        </authorList>
    </citation>
    <scope>NUCLEOTIDE SEQUENCE [LARGE SCALE GENOMIC DNA]</scope>
    <source>
        <strain evidence="9 10">Poly30</strain>
    </source>
</reference>
<dbReference type="PANTHER" id="PTHR43133:SF8">
    <property type="entry name" value="RNA POLYMERASE SIGMA FACTOR HI_1459-RELATED"/>
    <property type="match status" value="1"/>
</dbReference>
<dbReference type="InterPro" id="IPR013325">
    <property type="entry name" value="RNA_pol_sigma_r2"/>
</dbReference>
<dbReference type="GO" id="GO:0003677">
    <property type="term" value="F:DNA binding"/>
    <property type="evidence" value="ECO:0007669"/>
    <property type="project" value="UniProtKB-KW"/>
</dbReference>
<gene>
    <name evidence="9" type="ORF">Poly30_03160</name>
</gene>
<dbReference type="AlphaFoldDB" id="A0A518EL72"/>
<evidence type="ECO:0000313" key="10">
    <source>
        <dbReference type="Proteomes" id="UP000320390"/>
    </source>
</evidence>
<keyword evidence="10" id="KW-1185">Reference proteome</keyword>
<evidence type="ECO:0000259" key="7">
    <source>
        <dbReference type="Pfam" id="PF04542"/>
    </source>
</evidence>
<dbReference type="Gene3D" id="1.10.10.10">
    <property type="entry name" value="Winged helix-like DNA-binding domain superfamily/Winged helix DNA-binding domain"/>
    <property type="match status" value="1"/>
</dbReference>
<organism evidence="9 10">
    <name type="scientific">Saltatorellus ferox</name>
    <dbReference type="NCBI Taxonomy" id="2528018"/>
    <lineage>
        <taxon>Bacteria</taxon>
        <taxon>Pseudomonadati</taxon>
        <taxon>Planctomycetota</taxon>
        <taxon>Planctomycetia</taxon>
        <taxon>Planctomycetia incertae sedis</taxon>
        <taxon>Saltatorellus</taxon>
    </lineage>
</organism>
<sequence length="812" mass="87748">MASPAVHASLNPADLAWLKRVARALLRSEGDADDLVQDTVVAALQAGPADVTSSRSWLRSVAGKLAARRHRDAIRRGDRERSRATEGSAPSSHELVAAAEAAEHVAGAARRLQEPFRRAVLEHYLEELSVAEIAARSGAKVDTVRWRLRRGLELLREDLARENAGDAENSSWALALLPLALLPEKALPVPTALSISFPATVSSLVLTMKPLLAVAAALLCAIGFFVIRPESRFESPNEVSAVRRESEAHLEPQKTRPQGAPQALARVELRPDVSANTAASGDRAAGDVTRLQGRVVGERQSGIEGAVVFLMDPHPDEADRALLPPRTTTGRDGAFTLESRDVERWLSRHDGEVRVAAVANGYLRSEGLPIARGPAGSSARELVISLDAGLSIDGRVEGPLGQPVTELALFIHSPFVNSDSLCATRVLMEGSKRQLSPPEGWPYSQCEGRTSANGSVSFGGLEPGSYTVRSLDPGWEITGPEWAEAGSGGLVWQAERRFGVRLVATRGGVPVRADEPRIQLDAPKMTAKFELTLWTADGRRIATGRWFGSGNGEVSFTLTPDLVPGVELHEIDAVRFHGDATLAGETVEWISPMLRRADLDSEVDRVPVEFTEKPSEEALSSELADDDAIPARTARVELDVRYLESGAPFVDDLSIEWTRVPEPDEEGETLTGGVRGERLGSGRYGIRVPAGAVVFEVQAANASGSLPAWRGRASCSATGTTVVPVELREGATALVQRPPGWKGEWFVRASYRVAPEDDWFGSWNYSTAGDELRLDSLKPAEWRFELRERRAGSEAPEVRTLTLVPGDVLEVR</sequence>
<dbReference type="PANTHER" id="PTHR43133">
    <property type="entry name" value="RNA POLYMERASE ECF-TYPE SIGMA FACTO"/>
    <property type="match status" value="1"/>
</dbReference>
<dbReference type="EMBL" id="CP036434">
    <property type="protein sequence ID" value="QDV04822.1"/>
    <property type="molecule type" value="Genomic_DNA"/>
</dbReference>
<keyword evidence="2" id="KW-0805">Transcription regulation</keyword>
<evidence type="ECO:0000256" key="3">
    <source>
        <dbReference type="ARBA" id="ARBA00023082"/>
    </source>
</evidence>
<evidence type="ECO:0000256" key="5">
    <source>
        <dbReference type="ARBA" id="ARBA00023163"/>
    </source>
</evidence>
<dbReference type="InterPro" id="IPR013324">
    <property type="entry name" value="RNA_pol_sigma_r3/r4-like"/>
</dbReference>
<dbReference type="InterPro" id="IPR036388">
    <property type="entry name" value="WH-like_DNA-bd_sf"/>
</dbReference>
<dbReference type="InterPro" id="IPR039425">
    <property type="entry name" value="RNA_pol_sigma-70-like"/>
</dbReference>
<name>A0A518EL72_9BACT</name>
<dbReference type="InterPro" id="IPR013249">
    <property type="entry name" value="RNA_pol_sigma70_r4_t2"/>
</dbReference>
<evidence type="ECO:0000259" key="8">
    <source>
        <dbReference type="Pfam" id="PF08281"/>
    </source>
</evidence>
<feature type="domain" description="RNA polymerase sigma factor 70 region 4 type 2" evidence="8">
    <location>
        <begin position="112"/>
        <end position="154"/>
    </location>
</feature>
<dbReference type="Pfam" id="PF08281">
    <property type="entry name" value="Sigma70_r4_2"/>
    <property type="match status" value="1"/>
</dbReference>